<dbReference type="PROSITE" id="PS51257">
    <property type="entry name" value="PROKAR_LIPOPROTEIN"/>
    <property type="match status" value="1"/>
</dbReference>
<sequence length="430" mass="47097">MRPVKWLSLVLAFLLLPALAGCGKPGGEGGPDGVGRPGTAGTNWPDASGIDRKLTTAYNAFGMKLLLEISEQEKHGGSVLLSPSSIAIALSMTMNGARADTLKEMSETIAGGMSPEDVNESNETLLKLLASEDPKVRVHAVQSLWAREGKPFHDEFLQTNERFYDARIEQLDFDDPGAIDTINDWVKQQTEGAIDRLIEGPIDKSTVMFLLQAIYFKGDWKTPFPEAATSMQPFRLEDGTTADVPLMSRQNELFDYLRGEGFQAVKLPYGDGRWSMIVALPDDEKTGLAGLLPQLAADPSVWTTGYEQMEGIVWLPKFRLESELELRDALKAMGMPTAFNPSLADLSGMADVPPNLYIFSVRHKSFIDVNETGTEASAATSVEIRDESARIGEPFVLRADRPFFFAIMEESSGTIVFAGTMYDPSASPDR</sequence>
<dbReference type="PROSITE" id="PS00284">
    <property type="entry name" value="SERPIN"/>
    <property type="match status" value="1"/>
</dbReference>
<dbReference type="InterPro" id="IPR036186">
    <property type="entry name" value="Serpin_sf"/>
</dbReference>
<dbReference type="InterPro" id="IPR023795">
    <property type="entry name" value="Serpin_CS"/>
</dbReference>
<dbReference type="EMBL" id="BOVJ01000100">
    <property type="protein sequence ID" value="GIQ64551.1"/>
    <property type="molecule type" value="Genomic_DNA"/>
</dbReference>
<feature type="region of interest" description="Disordered" evidence="2">
    <location>
        <begin position="27"/>
        <end position="47"/>
    </location>
</feature>
<comment type="similarity">
    <text evidence="1">Belongs to the serpin family.</text>
</comment>
<dbReference type="InterPro" id="IPR023796">
    <property type="entry name" value="Serpin_dom"/>
</dbReference>
<comment type="caution">
    <text evidence="5">The sequence shown here is derived from an EMBL/GenBank/DDBJ whole genome shotgun (WGS) entry which is preliminary data.</text>
</comment>
<accession>A0ABQ4N8L6</accession>
<gene>
    <name evidence="5" type="ORF">PACILC2_31190</name>
</gene>
<evidence type="ECO:0000313" key="5">
    <source>
        <dbReference type="EMBL" id="GIQ64551.1"/>
    </source>
</evidence>
<keyword evidence="3" id="KW-0732">Signal</keyword>
<organism evidence="5 6">
    <name type="scientific">Paenibacillus cisolokensis</name>
    <dbReference type="NCBI Taxonomy" id="1658519"/>
    <lineage>
        <taxon>Bacteria</taxon>
        <taxon>Bacillati</taxon>
        <taxon>Bacillota</taxon>
        <taxon>Bacilli</taxon>
        <taxon>Bacillales</taxon>
        <taxon>Paenibacillaceae</taxon>
        <taxon>Paenibacillus</taxon>
    </lineage>
</organism>
<evidence type="ECO:0000256" key="3">
    <source>
        <dbReference type="SAM" id="SignalP"/>
    </source>
</evidence>
<evidence type="ECO:0000256" key="1">
    <source>
        <dbReference type="RuleBase" id="RU000411"/>
    </source>
</evidence>
<dbReference type="PANTHER" id="PTHR11461:SF211">
    <property type="entry name" value="GH10112P-RELATED"/>
    <property type="match status" value="1"/>
</dbReference>
<feature type="chain" id="PRO_5047088315" evidence="3">
    <location>
        <begin position="21"/>
        <end position="430"/>
    </location>
</feature>
<feature type="signal peptide" evidence="3">
    <location>
        <begin position="1"/>
        <end position="20"/>
    </location>
</feature>
<dbReference type="Gene3D" id="3.30.497.10">
    <property type="entry name" value="Antithrombin, subunit I, domain 2"/>
    <property type="match status" value="1"/>
</dbReference>
<dbReference type="RefSeq" id="WP_213529203.1">
    <property type="nucleotide sequence ID" value="NZ_BOVJ01000100.1"/>
</dbReference>
<dbReference type="Gene3D" id="2.30.39.10">
    <property type="entry name" value="Alpha-1-antitrypsin, domain 1"/>
    <property type="match status" value="1"/>
</dbReference>
<dbReference type="InterPro" id="IPR042185">
    <property type="entry name" value="Serpin_sf_2"/>
</dbReference>
<dbReference type="SUPFAM" id="SSF56574">
    <property type="entry name" value="Serpins"/>
    <property type="match status" value="1"/>
</dbReference>
<dbReference type="Pfam" id="PF00079">
    <property type="entry name" value="Serpin"/>
    <property type="match status" value="1"/>
</dbReference>
<dbReference type="CDD" id="cd19588">
    <property type="entry name" value="serpin_miropin-like"/>
    <property type="match status" value="1"/>
</dbReference>
<evidence type="ECO:0000256" key="2">
    <source>
        <dbReference type="SAM" id="MobiDB-lite"/>
    </source>
</evidence>
<dbReference type="SMART" id="SM00093">
    <property type="entry name" value="SERPIN"/>
    <property type="match status" value="1"/>
</dbReference>
<evidence type="ECO:0000259" key="4">
    <source>
        <dbReference type="SMART" id="SM00093"/>
    </source>
</evidence>
<feature type="domain" description="Serpin" evidence="4">
    <location>
        <begin position="63"/>
        <end position="424"/>
    </location>
</feature>
<dbReference type="InterPro" id="IPR042178">
    <property type="entry name" value="Serpin_sf_1"/>
</dbReference>
<name>A0ABQ4N8L6_9BACL</name>
<proteinExistence type="inferred from homology"/>
<keyword evidence="6" id="KW-1185">Reference proteome</keyword>
<reference evidence="5 6" key="1">
    <citation type="submission" date="2021-04" db="EMBL/GenBank/DDBJ databases">
        <title>Draft genome sequence of Paenibacillus cisolokensis, LC2-13A.</title>
        <authorList>
            <person name="Uke A."/>
            <person name="Chhe C."/>
            <person name="Baramee S."/>
            <person name="Kosugi A."/>
        </authorList>
    </citation>
    <scope>NUCLEOTIDE SEQUENCE [LARGE SCALE GENOMIC DNA]</scope>
    <source>
        <strain evidence="5 6">LC2-13A</strain>
    </source>
</reference>
<evidence type="ECO:0000313" key="6">
    <source>
        <dbReference type="Proteomes" id="UP000680304"/>
    </source>
</evidence>
<protein>
    <submittedName>
        <fullName evidence="5">Serpin</fullName>
    </submittedName>
</protein>
<dbReference type="PANTHER" id="PTHR11461">
    <property type="entry name" value="SERINE PROTEASE INHIBITOR, SERPIN"/>
    <property type="match status" value="1"/>
</dbReference>
<dbReference type="InterPro" id="IPR000215">
    <property type="entry name" value="Serpin_fam"/>
</dbReference>
<feature type="compositionally biased region" description="Gly residues" evidence="2">
    <location>
        <begin position="27"/>
        <end position="38"/>
    </location>
</feature>
<dbReference type="Proteomes" id="UP000680304">
    <property type="component" value="Unassembled WGS sequence"/>
</dbReference>